<keyword evidence="2" id="KW-0680">Restriction system</keyword>
<keyword evidence="5" id="KW-0540">Nuclease</keyword>
<dbReference type="PANTHER" id="PTHR30408">
    <property type="entry name" value="TYPE-1 RESTRICTION ENZYME ECOKI SPECIFICITY PROTEIN"/>
    <property type="match status" value="1"/>
</dbReference>
<dbReference type="GO" id="GO:0004519">
    <property type="term" value="F:endonuclease activity"/>
    <property type="evidence" value="ECO:0007669"/>
    <property type="project" value="UniProtKB-KW"/>
</dbReference>
<name>A0A2V5LD36_9MICC</name>
<keyword evidence="5" id="KW-0378">Hydrolase</keyword>
<dbReference type="PANTHER" id="PTHR30408:SF13">
    <property type="entry name" value="TYPE I RESTRICTION ENZYME HINDI SPECIFICITY SUBUNIT"/>
    <property type="match status" value="1"/>
</dbReference>
<dbReference type="Pfam" id="PF01420">
    <property type="entry name" value="Methylase_S"/>
    <property type="match status" value="1"/>
</dbReference>
<evidence type="ECO:0000259" key="4">
    <source>
        <dbReference type="Pfam" id="PF01420"/>
    </source>
</evidence>
<keyword evidence="5" id="KW-0255">Endonuclease</keyword>
<evidence type="ECO:0000256" key="3">
    <source>
        <dbReference type="ARBA" id="ARBA00023125"/>
    </source>
</evidence>
<dbReference type="CDD" id="cd17260">
    <property type="entry name" value="RMtype1_S_EcoEI-TRD1-CR1_like"/>
    <property type="match status" value="1"/>
</dbReference>
<dbReference type="InterPro" id="IPR000055">
    <property type="entry name" value="Restrct_endonuc_typeI_TRD"/>
</dbReference>
<organism evidence="5 6">
    <name type="scientific">Arthrobacter livingstonensis</name>
    <dbReference type="NCBI Taxonomy" id="670078"/>
    <lineage>
        <taxon>Bacteria</taxon>
        <taxon>Bacillati</taxon>
        <taxon>Actinomycetota</taxon>
        <taxon>Actinomycetes</taxon>
        <taxon>Micrococcales</taxon>
        <taxon>Micrococcaceae</taxon>
        <taxon>Arthrobacter</taxon>
    </lineage>
</organism>
<dbReference type="RefSeq" id="WP_110499024.1">
    <property type="nucleotide sequence ID" value="NZ_QJVD01000001.1"/>
</dbReference>
<accession>A0A2V5LD36</accession>
<evidence type="ECO:0000256" key="2">
    <source>
        <dbReference type="ARBA" id="ARBA00022747"/>
    </source>
</evidence>
<dbReference type="CDD" id="cd17267">
    <property type="entry name" value="RMtype1_S_EcoAO83I-TRD1-CR1_like"/>
    <property type="match status" value="1"/>
</dbReference>
<dbReference type="Proteomes" id="UP000247832">
    <property type="component" value="Unassembled WGS sequence"/>
</dbReference>
<evidence type="ECO:0000313" key="6">
    <source>
        <dbReference type="Proteomes" id="UP000247832"/>
    </source>
</evidence>
<evidence type="ECO:0000313" key="5">
    <source>
        <dbReference type="EMBL" id="PYI69601.1"/>
    </source>
</evidence>
<comment type="similarity">
    <text evidence="1">Belongs to the type-I restriction system S methylase family.</text>
</comment>
<dbReference type="Gene3D" id="3.90.220.20">
    <property type="entry name" value="DNA methylase specificity domains"/>
    <property type="match status" value="2"/>
</dbReference>
<dbReference type="SUPFAM" id="SSF116734">
    <property type="entry name" value="DNA methylase specificity domain"/>
    <property type="match status" value="2"/>
</dbReference>
<feature type="domain" description="Type I restriction modification DNA specificity" evidence="4">
    <location>
        <begin position="8"/>
        <end position="148"/>
    </location>
</feature>
<keyword evidence="6" id="KW-1185">Reference proteome</keyword>
<comment type="caution">
    <text evidence="5">The sequence shown here is derived from an EMBL/GenBank/DDBJ whole genome shotgun (WGS) entry which is preliminary data.</text>
</comment>
<protein>
    <submittedName>
        <fullName evidence="5">Restriction endonuclease</fullName>
    </submittedName>
</protein>
<keyword evidence="3" id="KW-0238">DNA-binding</keyword>
<dbReference type="GO" id="GO:0003677">
    <property type="term" value="F:DNA binding"/>
    <property type="evidence" value="ECO:0007669"/>
    <property type="project" value="UniProtKB-KW"/>
</dbReference>
<dbReference type="InterPro" id="IPR044946">
    <property type="entry name" value="Restrct_endonuc_typeI_TRD_sf"/>
</dbReference>
<proteinExistence type="inferred from homology"/>
<dbReference type="OrthoDB" id="9798929at2"/>
<dbReference type="Gene3D" id="1.10.287.1120">
    <property type="entry name" value="Bipartite methylase S protein"/>
    <property type="match status" value="1"/>
</dbReference>
<reference evidence="5 6" key="1">
    <citation type="submission" date="2018-05" db="EMBL/GenBank/DDBJ databases">
        <title>Genetic diversity of glacier-inhabiting Cryobacterium bacteria in China and description of Cryobacterium mengkeensis sp. nov. and Arthrobacter glacialis sp. nov.</title>
        <authorList>
            <person name="Liu Q."/>
            <person name="Xin Y.-H."/>
        </authorList>
    </citation>
    <scope>NUCLEOTIDE SEQUENCE [LARGE SCALE GENOMIC DNA]</scope>
    <source>
        <strain evidence="5 6">LI2</strain>
    </source>
</reference>
<sequence length="371" mass="40056">MFKETHWGEVATLKYGKALGGYRDDPAASVPVFGTNGPVGFTQTAQVPRAGVIIGRKGAYRGVHYSSVPFSVIDTAYYLEPADFVDNRWAYYALQLADINGLDSGSAIPSTTRDAFYSLRVSVPSVDEQLGMVEVLGALDDKIAANTKLAGTFEALGAVKFQALGINTEPDIDSVTLDTLFDVNPRRTPGTDPVPLIDMQALPTSSPLIETWSAGPKKGGTRFMNGDTLLARITPCLENRKTGFVDFLEDGQVGIGSTEFIVIRSREGLPLGLSYFMATSNRFRDFAIQNMVGTSGRQRVAASDIARFEFNPICASELEEFGTWADTNLSLLGSLRTENNMLAATRDALLPQLMSGKLRVKDAESLVSAAV</sequence>
<dbReference type="InterPro" id="IPR052021">
    <property type="entry name" value="Type-I_RS_S_subunit"/>
</dbReference>
<dbReference type="GO" id="GO:0009307">
    <property type="term" value="P:DNA restriction-modification system"/>
    <property type="evidence" value="ECO:0007669"/>
    <property type="project" value="UniProtKB-KW"/>
</dbReference>
<gene>
    <name evidence="5" type="ORF">CVV68_00350</name>
</gene>
<dbReference type="AlphaFoldDB" id="A0A2V5LD36"/>
<evidence type="ECO:0000256" key="1">
    <source>
        <dbReference type="ARBA" id="ARBA00010923"/>
    </source>
</evidence>
<dbReference type="EMBL" id="QJVD01000001">
    <property type="protein sequence ID" value="PYI69601.1"/>
    <property type="molecule type" value="Genomic_DNA"/>
</dbReference>